<reference evidence="1 2" key="1">
    <citation type="submission" date="2019-05" db="EMBL/GenBank/DDBJ databases">
        <title>Verrucobacter flavum gen. nov., sp. nov. a new member of the family Verrucomicrobiaceae.</title>
        <authorList>
            <person name="Szuroczki S."/>
            <person name="Abbaszade G."/>
            <person name="Szabo A."/>
            <person name="Felfoldi T."/>
            <person name="Schumann P."/>
            <person name="Boka K."/>
            <person name="Keki Z."/>
            <person name="Toumi M."/>
            <person name="Toth E."/>
        </authorList>
    </citation>
    <scope>NUCLEOTIDE SEQUENCE [LARGE SCALE GENOMIC DNA]</scope>
    <source>
        <strain evidence="1 2">MG-N-17</strain>
    </source>
</reference>
<dbReference type="Proteomes" id="UP000306196">
    <property type="component" value="Unassembled WGS sequence"/>
</dbReference>
<evidence type="ECO:0000313" key="1">
    <source>
        <dbReference type="EMBL" id="TLD71513.1"/>
    </source>
</evidence>
<sequence length="230" mass="26046">MGRTQWGSGKGKVGIPGLTGGLELVGIVGMIRWTPRVMLIFLGWVAMVMFMGSRKNKKIDGFSCKECGRVHAFGSMDMAFHRPSAYFDVPEEERASRCKESDDLCRIDGERHFIRGMALISIVDLDDTFAWGMWAEVSKEDFNGYLRAYSVDGSLLPRFPGRLSVEDFGYRGLEGHEVAIQLGKSSERPEFYLTPSDHAFYRDQIQGITYHRSREILHAMDGRHPDPNKD</sequence>
<dbReference type="InterPro" id="IPR018697">
    <property type="entry name" value="DUF2199"/>
</dbReference>
<gene>
    <name evidence="1" type="ORF">FEM03_08295</name>
</gene>
<protein>
    <submittedName>
        <fullName evidence="1">DUF2199 domain-containing protein</fullName>
    </submittedName>
</protein>
<accession>A0A5R8KGS7</accession>
<dbReference type="OrthoDB" id="4404538at2"/>
<name>A0A5R8KGS7_9BACT</name>
<comment type="caution">
    <text evidence="1">The sequence shown here is derived from an EMBL/GenBank/DDBJ whole genome shotgun (WGS) entry which is preliminary data.</text>
</comment>
<dbReference type="AlphaFoldDB" id="A0A5R8KGS7"/>
<proteinExistence type="predicted"/>
<organism evidence="1 2">
    <name type="scientific">Phragmitibacter flavus</name>
    <dbReference type="NCBI Taxonomy" id="2576071"/>
    <lineage>
        <taxon>Bacteria</taxon>
        <taxon>Pseudomonadati</taxon>
        <taxon>Verrucomicrobiota</taxon>
        <taxon>Verrucomicrobiia</taxon>
        <taxon>Verrucomicrobiales</taxon>
        <taxon>Verrucomicrobiaceae</taxon>
        <taxon>Phragmitibacter</taxon>
    </lineage>
</organism>
<evidence type="ECO:0000313" key="2">
    <source>
        <dbReference type="Proteomes" id="UP000306196"/>
    </source>
</evidence>
<dbReference type="EMBL" id="VAUV01000005">
    <property type="protein sequence ID" value="TLD71513.1"/>
    <property type="molecule type" value="Genomic_DNA"/>
</dbReference>
<keyword evidence="2" id="KW-1185">Reference proteome</keyword>
<dbReference type="Pfam" id="PF09965">
    <property type="entry name" value="DUF2199"/>
    <property type="match status" value="1"/>
</dbReference>